<organism evidence="6 7">
    <name type="scientific">Anoxybacter fermentans</name>
    <dbReference type="NCBI Taxonomy" id="1323375"/>
    <lineage>
        <taxon>Bacteria</taxon>
        <taxon>Bacillati</taxon>
        <taxon>Bacillota</taxon>
        <taxon>Clostridia</taxon>
        <taxon>Halanaerobiales</taxon>
        <taxon>Anoxybacter</taxon>
    </lineage>
</organism>
<evidence type="ECO:0000313" key="7">
    <source>
        <dbReference type="Proteomes" id="UP000267250"/>
    </source>
</evidence>
<evidence type="ECO:0000259" key="5">
    <source>
        <dbReference type="Pfam" id="PF06925"/>
    </source>
</evidence>
<evidence type="ECO:0000256" key="1">
    <source>
        <dbReference type="ARBA" id="ARBA00006962"/>
    </source>
</evidence>
<dbReference type="InterPro" id="IPR001296">
    <property type="entry name" value="Glyco_trans_1"/>
</dbReference>
<feature type="domain" description="Diacylglycerol glucosyltransferase N-terminal" evidence="5">
    <location>
        <begin position="15"/>
        <end position="178"/>
    </location>
</feature>
<evidence type="ECO:0000256" key="2">
    <source>
        <dbReference type="ARBA" id="ARBA00022676"/>
    </source>
</evidence>
<evidence type="ECO:0000256" key="3">
    <source>
        <dbReference type="ARBA" id="ARBA00022679"/>
    </source>
</evidence>
<keyword evidence="3" id="KW-0808">Transferase</keyword>
<dbReference type="Pfam" id="PF06925">
    <property type="entry name" value="MGDG_synth"/>
    <property type="match status" value="1"/>
</dbReference>
<dbReference type="KEGG" id="aft:BBF96_00535"/>
<reference evidence="6 7" key="1">
    <citation type="submission" date="2016-07" db="EMBL/GenBank/DDBJ databases">
        <title>Genome and transcriptome analysis of iron-reducing fermentative bacteria Anoxybacter fermentans.</title>
        <authorList>
            <person name="Zeng X."/>
            <person name="Shao Z."/>
        </authorList>
    </citation>
    <scope>NUCLEOTIDE SEQUENCE [LARGE SCALE GENOMIC DNA]</scope>
    <source>
        <strain evidence="6 7">DY22613</strain>
    </source>
</reference>
<dbReference type="InterPro" id="IPR050519">
    <property type="entry name" value="Glycosyltransf_28_UgtP"/>
</dbReference>
<dbReference type="AlphaFoldDB" id="A0A3Q9HNN8"/>
<gene>
    <name evidence="6" type="ORF">BBF96_00535</name>
</gene>
<dbReference type="InterPro" id="IPR009695">
    <property type="entry name" value="Diacylglyc_glucosyltr_N"/>
</dbReference>
<evidence type="ECO:0000313" key="6">
    <source>
        <dbReference type="EMBL" id="AZR72023.1"/>
    </source>
</evidence>
<dbReference type="Gene3D" id="3.40.50.2000">
    <property type="entry name" value="Glycogen Phosphorylase B"/>
    <property type="match status" value="2"/>
</dbReference>
<accession>A0A3Q9HNN8</accession>
<name>A0A3Q9HNN8_9FIRM</name>
<dbReference type="PANTHER" id="PTHR43025:SF3">
    <property type="entry name" value="MONOGALACTOSYLDIACYLGLYCEROL SYNTHASE 1, CHLOROPLASTIC"/>
    <property type="match status" value="1"/>
</dbReference>
<dbReference type="EMBL" id="CP016379">
    <property type="protein sequence ID" value="AZR72023.1"/>
    <property type="molecule type" value="Genomic_DNA"/>
</dbReference>
<proteinExistence type="inferred from homology"/>
<dbReference type="Pfam" id="PF00534">
    <property type="entry name" value="Glycos_transf_1"/>
    <property type="match status" value="1"/>
</dbReference>
<dbReference type="PANTHER" id="PTHR43025">
    <property type="entry name" value="MONOGALACTOSYLDIACYLGLYCEROL SYNTHASE"/>
    <property type="match status" value="1"/>
</dbReference>
<dbReference type="SUPFAM" id="SSF53756">
    <property type="entry name" value="UDP-Glycosyltransferase/glycogen phosphorylase"/>
    <property type="match status" value="1"/>
</dbReference>
<keyword evidence="7" id="KW-1185">Reference proteome</keyword>
<comment type="similarity">
    <text evidence="1">Belongs to the glycosyltransferase 28 family.</text>
</comment>
<protein>
    <recommendedName>
        <fullName evidence="8">Galactosyldiacylglycerol synthase</fullName>
    </recommendedName>
</protein>
<dbReference type="Proteomes" id="UP000267250">
    <property type="component" value="Chromosome"/>
</dbReference>
<sequence length="379" mass="42061">MSKVMILTASTGGGHNSAARAIATAFKEEGCEGVIIDGIRTVSPLLDKIISEGYENSAKYTPRTYGKLYKLTDTPYLNQEHATIINSLLKNKIKQLIDEHKPDLIVGTHPFPLMAAARLKEIGKIDIPIMAVLTDYTTHASWVKPGIDAYVVAADDLKYLLEEEGADISQVYPFGIPVNPDFLKPRDLDKVRQELKLKDKFTILLMGGSFGAGNMKDFLCELAELKGDFQIVAVTGRNSALKEKLDQVVKKRDLEENVRVLGYTRLVSELMSIANVLVTKPGGLTTTEALLKQIPIVIPFFIPGQEEENVDFLLNHGLAFKTSRKYSLKIIVQSLMDNPERLKEMSERMRRYAKPNAARDLAQLGIKMIKSKGIVANSV</sequence>
<evidence type="ECO:0008006" key="8">
    <source>
        <dbReference type="Google" id="ProtNLM"/>
    </source>
</evidence>
<feature type="domain" description="Glycosyl transferase family 1" evidence="4">
    <location>
        <begin position="191"/>
        <end position="350"/>
    </location>
</feature>
<keyword evidence="2" id="KW-0328">Glycosyltransferase</keyword>
<dbReference type="GO" id="GO:0009247">
    <property type="term" value="P:glycolipid biosynthetic process"/>
    <property type="evidence" value="ECO:0007669"/>
    <property type="project" value="InterPro"/>
</dbReference>
<evidence type="ECO:0000259" key="4">
    <source>
        <dbReference type="Pfam" id="PF00534"/>
    </source>
</evidence>
<dbReference type="GO" id="GO:0016020">
    <property type="term" value="C:membrane"/>
    <property type="evidence" value="ECO:0007669"/>
    <property type="project" value="GOC"/>
</dbReference>
<dbReference type="GO" id="GO:0016758">
    <property type="term" value="F:hexosyltransferase activity"/>
    <property type="evidence" value="ECO:0007669"/>
    <property type="project" value="InterPro"/>
</dbReference>
<dbReference type="RefSeq" id="WP_164730822.1">
    <property type="nucleotide sequence ID" value="NZ_CP016379.1"/>
</dbReference>